<dbReference type="InterPro" id="IPR003137">
    <property type="entry name" value="PA_domain"/>
</dbReference>
<feature type="compositionally biased region" description="Acidic residues" evidence="11">
    <location>
        <begin position="283"/>
        <end position="324"/>
    </location>
</feature>
<dbReference type="GO" id="GO:0005737">
    <property type="term" value="C:cytoplasm"/>
    <property type="evidence" value="ECO:0007669"/>
    <property type="project" value="UniProtKB-ARBA"/>
</dbReference>
<dbReference type="SMART" id="SM00184">
    <property type="entry name" value="RING"/>
    <property type="match status" value="1"/>
</dbReference>
<feature type="region of interest" description="Disordered" evidence="11">
    <location>
        <begin position="279"/>
        <end position="331"/>
    </location>
</feature>
<dbReference type="STRING" id="372326.A0A1V4KWR6"/>
<dbReference type="AlphaFoldDB" id="A0A1V4KWR6"/>
<gene>
    <name evidence="15" type="ORF">AV530_016331</name>
</gene>
<reference evidence="15 16" key="1">
    <citation type="submission" date="2016-02" db="EMBL/GenBank/DDBJ databases">
        <title>Band-tailed pigeon sequencing and assembly.</title>
        <authorList>
            <person name="Soares A.E."/>
            <person name="Novak B.J."/>
            <person name="Rice E.S."/>
            <person name="O'Connell B."/>
            <person name="Chang D."/>
            <person name="Weber S."/>
            <person name="Shapiro B."/>
        </authorList>
    </citation>
    <scope>NUCLEOTIDE SEQUENCE [LARGE SCALE GENOMIC DNA]</scope>
    <source>
        <strain evidence="15">BTP2013</strain>
        <tissue evidence="15">Blood</tissue>
    </source>
</reference>
<dbReference type="Gene3D" id="3.50.30.30">
    <property type="match status" value="1"/>
</dbReference>
<evidence type="ECO:0000256" key="10">
    <source>
        <dbReference type="PROSITE-ProRule" id="PRU00175"/>
    </source>
</evidence>
<feature type="signal peptide" evidence="13">
    <location>
        <begin position="1"/>
        <end position="21"/>
    </location>
</feature>
<evidence type="ECO:0000256" key="7">
    <source>
        <dbReference type="ARBA" id="ARBA00023136"/>
    </source>
</evidence>
<comment type="subcellular location">
    <subcellularLocation>
        <location evidence="9">Endomembrane system</location>
        <topology evidence="9">Single-pass type I membrane protein</topology>
    </subcellularLocation>
</comment>
<comment type="caution">
    <text evidence="15">The sequence shown here is derived from an EMBL/GenBank/DDBJ whole genome shotgun (WGS) entry which is preliminary data.</text>
</comment>
<accession>A0A1V4KWR6</accession>
<dbReference type="PROSITE" id="PS50089">
    <property type="entry name" value="ZF_RING_2"/>
    <property type="match status" value="1"/>
</dbReference>
<dbReference type="GO" id="GO:0061630">
    <property type="term" value="F:ubiquitin protein ligase activity"/>
    <property type="evidence" value="ECO:0007669"/>
    <property type="project" value="TreeGrafter"/>
</dbReference>
<proteinExistence type="predicted"/>
<dbReference type="InterPro" id="IPR044744">
    <property type="entry name" value="ZNRF4/RNF13/RNF167_PA"/>
</dbReference>
<keyword evidence="6 12" id="KW-1133">Transmembrane helix</keyword>
<keyword evidence="4 10" id="KW-0863">Zinc-finger</keyword>
<keyword evidence="1 12" id="KW-0812">Transmembrane</keyword>
<dbReference type="GO" id="GO:0006511">
    <property type="term" value="P:ubiquitin-dependent protein catabolic process"/>
    <property type="evidence" value="ECO:0007669"/>
    <property type="project" value="TreeGrafter"/>
</dbReference>
<evidence type="ECO:0000256" key="9">
    <source>
        <dbReference type="ARBA" id="ARBA00046288"/>
    </source>
</evidence>
<dbReference type="GO" id="GO:0005634">
    <property type="term" value="C:nucleus"/>
    <property type="evidence" value="ECO:0007669"/>
    <property type="project" value="TreeGrafter"/>
</dbReference>
<organism evidence="15 16">
    <name type="scientific">Patagioenas fasciata monilis</name>
    <dbReference type="NCBI Taxonomy" id="372326"/>
    <lineage>
        <taxon>Eukaryota</taxon>
        <taxon>Metazoa</taxon>
        <taxon>Chordata</taxon>
        <taxon>Craniata</taxon>
        <taxon>Vertebrata</taxon>
        <taxon>Euteleostomi</taxon>
        <taxon>Archelosauria</taxon>
        <taxon>Archosauria</taxon>
        <taxon>Dinosauria</taxon>
        <taxon>Saurischia</taxon>
        <taxon>Theropoda</taxon>
        <taxon>Coelurosauria</taxon>
        <taxon>Aves</taxon>
        <taxon>Neognathae</taxon>
        <taxon>Neoaves</taxon>
        <taxon>Columbimorphae</taxon>
        <taxon>Columbiformes</taxon>
        <taxon>Columbidae</taxon>
        <taxon>Patagioenas</taxon>
    </lineage>
</organism>
<keyword evidence="7 12" id="KW-0472">Membrane</keyword>
<feature type="chain" id="PRO_5011962999" evidence="13">
    <location>
        <begin position="22"/>
        <end position="331"/>
    </location>
</feature>
<evidence type="ECO:0000313" key="15">
    <source>
        <dbReference type="EMBL" id="OPJ88805.1"/>
    </source>
</evidence>
<evidence type="ECO:0000256" key="6">
    <source>
        <dbReference type="ARBA" id="ARBA00022989"/>
    </source>
</evidence>
<evidence type="ECO:0000259" key="14">
    <source>
        <dbReference type="PROSITE" id="PS50089"/>
    </source>
</evidence>
<dbReference type="SUPFAM" id="SSF57850">
    <property type="entry name" value="RING/U-box"/>
    <property type="match status" value="1"/>
</dbReference>
<dbReference type="SUPFAM" id="SSF52025">
    <property type="entry name" value="PA domain"/>
    <property type="match status" value="1"/>
</dbReference>
<dbReference type="GO" id="GO:0008270">
    <property type="term" value="F:zinc ion binding"/>
    <property type="evidence" value="ECO:0007669"/>
    <property type="project" value="UniProtKB-KW"/>
</dbReference>
<evidence type="ECO:0000256" key="4">
    <source>
        <dbReference type="ARBA" id="ARBA00022771"/>
    </source>
</evidence>
<evidence type="ECO:0000256" key="8">
    <source>
        <dbReference type="ARBA" id="ARBA00023180"/>
    </source>
</evidence>
<dbReference type="Proteomes" id="UP000190648">
    <property type="component" value="Unassembled WGS sequence"/>
</dbReference>
<dbReference type="EMBL" id="LSYS01001519">
    <property type="protein sequence ID" value="OPJ88805.1"/>
    <property type="molecule type" value="Genomic_DNA"/>
</dbReference>
<dbReference type="PANTHER" id="PTHR45931">
    <property type="entry name" value="SI:CH211-59O9.10"/>
    <property type="match status" value="1"/>
</dbReference>
<dbReference type="CDD" id="cd02123">
    <property type="entry name" value="PA_C_RZF_like"/>
    <property type="match status" value="1"/>
</dbReference>
<protein>
    <submittedName>
        <fullName evidence="15">E3 ubiquitin-protein ligase RNF13</fullName>
    </submittedName>
</protein>
<dbReference type="Pfam" id="PF13639">
    <property type="entry name" value="zf-RING_2"/>
    <property type="match status" value="1"/>
</dbReference>
<name>A0A1V4KWR6_PATFA</name>
<dbReference type="InterPro" id="IPR051834">
    <property type="entry name" value="RING_finger_E3_ligase"/>
</dbReference>
<keyword evidence="3 13" id="KW-0732">Signal</keyword>
<dbReference type="OrthoDB" id="8062037at2759"/>
<keyword evidence="16" id="KW-1185">Reference proteome</keyword>
<dbReference type="GO" id="GO:0012505">
    <property type="term" value="C:endomembrane system"/>
    <property type="evidence" value="ECO:0007669"/>
    <property type="project" value="UniProtKB-SubCell"/>
</dbReference>
<dbReference type="InterPro" id="IPR001841">
    <property type="entry name" value="Znf_RING"/>
</dbReference>
<feature type="domain" description="RING-type" evidence="14">
    <location>
        <begin position="227"/>
        <end position="268"/>
    </location>
</feature>
<dbReference type="InterPro" id="IPR046450">
    <property type="entry name" value="PA_dom_sf"/>
</dbReference>
<keyword evidence="5" id="KW-0862">Zinc</keyword>
<evidence type="ECO:0000256" key="5">
    <source>
        <dbReference type="ARBA" id="ARBA00022833"/>
    </source>
</evidence>
<dbReference type="Pfam" id="PF02225">
    <property type="entry name" value="PA"/>
    <property type="match status" value="1"/>
</dbReference>
<evidence type="ECO:0000256" key="13">
    <source>
        <dbReference type="SAM" id="SignalP"/>
    </source>
</evidence>
<keyword evidence="8" id="KW-0325">Glycoprotein</keyword>
<evidence type="ECO:0000313" key="16">
    <source>
        <dbReference type="Proteomes" id="UP000190648"/>
    </source>
</evidence>
<evidence type="ECO:0000256" key="2">
    <source>
        <dbReference type="ARBA" id="ARBA00022723"/>
    </source>
</evidence>
<evidence type="ECO:0000256" key="12">
    <source>
        <dbReference type="SAM" id="Phobius"/>
    </source>
</evidence>
<sequence length="331" mass="36943">MNLQLLLLVVVAAAFCNVALAEGFAYVAYNDSYNCLAYKALLAYFGPRLPAEGLTGYLTRVIPPNACHAIENPPKPRQASEMYIALIEGYGCSLVEKVLQAQQAGYQSAIVYHVNSDQPITVMADDKEIQQLIKIPSLFIGQSVFLCLERALQGEEGAYIRLLPPKHDLGTCQDIAKTLPARCIVQDFKAMFVIITTISIIVGLRWRKRAYKIKLHKYKQGDKYETCAICMAEYKEGECLKVLSCSHTYHGACIDTWFNTQPTCPMCKQVVNTYEQGDLPEQAGEEENEEEQDPEDTAFGEGYEDGYVEEEKDDASTEEGEWSDAPEKATV</sequence>
<dbReference type="Gene3D" id="3.30.40.10">
    <property type="entry name" value="Zinc/RING finger domain, C3HC4 (zinc finger)"/>
    <property type="match status" value="1"/>
</dbReference>
<evidence type="ECO:0000256" key="3">
    <source>
        <dbReference type="ARBA" id="ARBA00022729"/>
    </source>
</evidence>
<feature type="transmembrane region" description="Helical" evidence="12">
    <location>
        <begin position="188"/>
        <end position="206"/>
    </location>
</feature>
<evidence type="ECO:0000256" key="1">
    <source>
        <dbReference type="ARBA" id="ARBA00022692"/>
    </source>
</evidence>
<dbReference type="PANTHER" id="PTHR45931:SF20">
    <property type="entry name" value="RING-TYPE E3 UBIQUITIN TRANSFERASE"/>
    <property type="match status" value="1"/>
</dbReference>
<keyword evidence="2" id="KW-0479">Metal-binding</keyword>
<evidence type="ECO:0000256" key="11">
    <source>
        <dbReference type="SAM" id="MobiDB-lite"/>
    </source>
</evidence>
<dbReference type="InterPro" id="IPR013083">
    <property type="entry name" value="Znf_RING/FYVE/PHD"/>
</dbReference>